<gene>
    <name evidence="5" type="ORF">WKV53_11930</name>
</gene>
<dbReference type="Gene3D" id="3.20.20.120">
    <property type="entry name" value="Enolase-like C-terminal domain"/>
    <property type="match status" value="1"/>
</dbReference>
<sequence length="320" mass="35959">MSTLLWYWHYRLKSRRGLNARSTRGDIEGVLLKDAEGGHACLQPWPELGDPSLQKCLSDLAGARRWPLVRRALRCLEMDGAARSIPDALFEDLEVPLSHATLATRDAAMVDQAVMAGFTTIKLKCGRDFPDERKFIAVASSKYPELKWRLDFNETGDDGELAEWLMSLSVEERSRIDFIEDPCPFSDTKWRELFLKTRVPLAVDREAAPHRSEAQYTVIKPAIDEPWLLAEAAQESGQRVVVTSYMDHPLGQSFAAWEAGRLALQFPGLVGLCGLQTHHLFEPDAFTEALGPWKPEFRAAPGNGLGFDDLLAKLPWKRLS</sequence>
<dbReference type="Proteomes" id="UP001371305">
    <property type="component" value="Unassembled WGS sequence"/>
</dbReference>
<reference evidence="5 6" key="1">
    <citation type="submission" date="2024-04" db="EMBL/GenBank/DDBJ databases">
        <title>Luteolibacter sp. isolated from soil.</title>
        <authorList>
            <person name="An J."/>
        </authorList>
    </citation>
    <scope>NUCLEOTIDE SEQUENCE [LARGE SCALE GENOMIC DNA]</scope>
    <source>
        <strain evidence="5 6">Y139</strain>
    </source>
</reference>
<protein>
    <submittedName>
        <fullName evidence="5">Enolase C-terminal domain-like protein</fullName>
    </submittedName>
</protein>
<dbReference type="Pfam" id="PF22015">
    <property type="entry name" value="OSBS_N"/>
    <property type="match status" value="1"/>
</dbReference>
<keyword evidence="3" id="KW-0456">Lyase</keyword>
<dbReference type="RefSeq" id="WP_341404817.1">
    <property type="nucleotide sequence ID" value="NZ_JBBUKT010000004.1"/>
</dbReference>
<dbReference type="InterPro" id="IPR041338">
    <property type="entry name" value="OSBS_N"/>
</dbReference>
<dbReference type="EMBL" id="JBBUKT010000004">
    <property type="protein sequence ID" value="MEK7951215.1"/>
    <property type="molecule type" value="Genomic_DNA"/>
</dbReference>
<evidence type="ECO:0000256" key="1">
    <source>
        <dbReference type="ARBA" id="ARBA00022723"/>
    </source>
</evidence>
<organism evidence="5 6">
    <name type="scientific">Luteolibacter soli</name>
    <dbReference type="NCBI Taxonomy" id="3135280"/>
    <lineage>
        <taxon>Bacteria</taxon>
        <taxon>Pseudomonadati</taxon>
        <taxon>Verrucomicrobiota</taxon>
        <taxon>Verrucomicrobiia</taxon>
        <taxon>Verrucomicrobiales</taxon>
        <taxon>Verrucomicrobiaceae</taxon>
        <taxon>Luteolibacter</taxon>
    </lineage>
</organism>
<dbReference type="InterPro" id="IPR036849">
    <property type="entry name" value="Enolase-like_C_sf"/>
</dbReference>
<dbReference type="InterPro" id="IPR029065">
    <property type="entry name" value="Enolase_C-like"/>
</dbReference>
<evidence type="ECO:0000313" key="5">
    <source>
        <dbReference type="EMBL" id="MEK7951215.1"/>
    </source>
</evidence>
<dbReference type="Pfam" id="PF13378">
    <property type="entry name" value="MR_MLE_C"/>
    <property type="match status" value="1"/>
</dbReference>
<name>A0ABU9AV03_9BACT</name>
<proteinExistence type="predicted"/>
<dbReference type="Gene3D" id="3.30.390.10">
    <property type="entry name" value="Enolase-like, N-terminal domain"/>
    <property type="match status" value="1"/>
</dbReference>
<keyword evidence="6" id="KW-1185">Reference proteome</keyword>
<dbReference type="SMART" id="SM00922">
    <property type="entry name" value="MR_MLE"/>
    <property type="match status" value="1"/>
</dbReference>
<dbReference type="InterPro" id="IPR013342">
    <property type="entry name" value="Mandelate_racemase_C"/>
</dbReference>
<feature type="domain" description="Mandelate racemase/muconate lactonizing enzyme C-terminal" evidence="4">
    <location>
        <begin position="106"/>
        <end position="200"/>
    </location>
</feature>
<evidence type="ECO:0000256" key="3">
    <source>
        <dbReference type="ARBA" id="ARBA00023239"/>
    </source>
</evidence>
<evidence type="ECO:0000313" key="6">
    <source>
        <dbReference type="Proteomes" id="UP001371305"/>
    </source>
</evidence>
<keyword evidence="2" id="KW-0460">Magnesium</keyword>
<accession>A0ABU9AV03</accession>
<dbReference type="SUPFAM" id="SSF51604">
    <property type="entry name" value="Enolase C-terminal domain-like"/>
    <property type="match status" value="1"/>
</dbReference>
<keyword evidence="1" id="KW-0479">Metal-binding</keyword>
<comment type="caution">
    <text evidence="5">The sequence shown here is derived from an EMBL/GenBank/DDBJ whole genome shotgun (WGS) entry which is preliminary data.</text>
</comment>
<evidence type="ECO:0000256" key="2">
    <source>
        <dbReference type="ARBA" id="ARBA00022842"/>
    </source>
</evidence>
<evidence type="ECO:0000259" key="4">
    <source>
        <dbReference type="SMART" id="SM00922"/>
    </source>
</evidence>
<dbReference type="InterPro" id="IPR029017">
    <property type="entry name" value="Enolase-like_N"/>
</dbReference>